<dbReference type="STRING" id="929713.NIASO_16770"/>
<name>W0EZY2_9BACT</name>
<dbReference type="PANTHER" id="PTHR43305:SF1">
    <property type="entry name" value="FAMILY N-ACETYLTRANSFERASE, PUTATIVE (AFU_ORTHOLOGUE AFUA_2G01380)-RELATED"/>
    <property type="match status" value="1"/>
</dbReference>
<dbReference type="InterPro" id="IPR052777">
    <property type="entry name" value="Acetyltransferase_Enz"/>
</dbReference>
<keyword evidence="3" id="KW-1185">Reference proteome</keyword>
<proteinExistence type="predicted"/>
<dbReference type="HOGENOM" id="CLU_013985_11_0_10"/>
<evidence type="ECO:0000259" key="1">
    <source>
        <dbReference type="PROSITE" id="PS51186"/>
    </source>
</evidence>
<dbReference type="Pfam" id="PF00583">
    <property type="entry name" value="Acetyltransf_1"/>
    <property type="match status" value="1"/>
</dbReference>
<dbReference type="EMBL" id="CP007035">
    <property type="protein sequence ID" value="AHF16365.1"/>
    <property type="molecule type" value="Genomic_DNA"/>
</dbReference>
<dbReference type="Gene3D" id="3.40.630.30">
    <property type="match status" value="1"/>
</dbReference>
<dbReference type="InterPro" id="IPR016181">
    <property type="entry name" value="Acyl_CoA_acyltransferase"/>
</dbReference>
<accession>W0EZY2</accession>
<dbReference type="Proteomes" id="UP000003586">
    <property type="component" value="Chromosome"/>
</dbReference>
<keyword evidence="2" id="KW-0808">Transferase</keyword>
<reference evidence="2 3" key="1">
    <citation type="submission" date="2013-12" db="EMBL/GenBank/DDBJ databases">
        <authorList>
            <consortium name="DOE Joint Genome Institute"/>
            <person name="Eisen J."/>
            <person name="Huntemann M."/>
            <person name="Han J."/>
            <person name="Chen A."/>
            <person name="Kyrpides N."/>
            <person name="Mavromatis K."/>
            <person name="Markowitz V."/>
            <person name="Palaniappan K."/>
            <person name="Ivanova N."/>
            <person name="Schaumberg A."/>
            <person name="Pati A."/>
            <person name="Liolios K."/>
            <person name="Nordberg H.P."/>
            <person name="Cantor M.N."/>
            <person name="Hua S.X."/>
            <person name="Woyke T."/>
        </authorList>
    </citation>
    <scope>NUCLEOTIDE SEQUENCE [LARGE SCALE GENOMIC DNA]</scope>
    <source>
        <strain evidence="3">DSM 19437</strain>
    </source>
</reference>
<dbReference type="InterPro" id="IPR000182">
    <property type="entry name" value="GNAT_dom"/>
</dbReference>
<sequence>MDLQFLTATSESDFNAGRQLFRAYAASLPFDLSFQGFEEELASIEVQYGAPEGALVLGFDRLVPVACAGIRRWNETTAELKRMYIDPACRGQKLSVRLMAIALEKALQLGYEKMVLDSVGSMKAAIHLYESFGFEKIAPYRFNPFEDAVYMEKRLKEE</sequence>
<dbReference type="PROSITE" id="PS51186">
    <property type="entry name" value="GNAT"/>
    <property type="match status" value="1"/>
</dbReference>
<organism evidence="2 3">
    <name type="scientific">Niabella soli DSM 19437</name>
    <dbReference type="NCBI Taxonomy" id="929713"/>
    <lineage>
        <taxon>Bacteria</taxon>
        <taxon>Pseudomonadati</taxon>
        <taxon>Bacteroidota</taxon>
        <taxon>Chitinophagia</taxon>
        <taxon>Chitinophagales</taxon>
        <taxon>Chitinophagaceae</taxon>
        <taxon>Niabella</taxon>
    </lineage>
</organism>
<dbReference type="PANTHER" id="PTHR43305">
    <property type="entry name" value="FAMILY N-ACETYLTRANSFERASE, PUTATIVE (AFU_ORTHOLOGUE AFUA_2G01380)-RELATED"/>
    <property type="match status" value="1"/>
</dbReference>
<gene>
    <name evidence="2" type="ORF">NIASO_16770</name>
</gene>
<dbReference type="KEGG" id="nso:NIASO_16770"/>
<feature type="domain" description="N-acetyltransferase" evidence="1">
    <location>
        <begin position="3"/>
        <end position="156"/>
    </location>
</feature>
<dbReference type="CDD" id="cd04301">
    <property type="entry name" value="NAT_SF"/>
    <property type="match status" value="1"/>
</dbReference>
<dbReference type="SUPFAM" id="SSF55729">
    <property type="entry name" value="Acyl-CoA N-acyltransferases (Nat)"/>
    <property type="match status" value="1"/>
</dbReference>
<evidence type="ECO:0000313" key="2">
    <source>
        <dbReference type="EMBL" id="AHF16365.1"/>
    </source>
</evidence>
<dbReference type="eggNOG" id="COG0456">
    <property type="taxonomic scope" value="Bacteria"/>
</dbReference>
<evidence type="ECO:0000313" key="3">
    <source>
        <dbReference type="Proteomes" id="UP000003586"/>
    </source>
</evidence>
<protein>
    <submittedName>
        <fullName evidence="2">Acetyltransferase</fullName>
    </submittedName>
</protein>
<dbReference type="GO" id="GO:0016747">
    <property type="term" value="F:acyltransferase activity, transferring groups other than amino-acyl groups"/>
    <property type="evidence" value="ECO:0007669"/>
    <property type="project" value="InterPro"/>
</dbReference>
<dbReference type="OrthoDB" id="9803233at2"/>
<dbReference type="RefSeq" id="WP_008587404.1">
    <property type="nucleotide sequence ID" value="NZ_CP007035.1"/>
</dbReference>
<dbReference type="AlphaFoldDB" id="W0EZY2"/>